<feature type="transmembrane region" description="Helical" evidence="7">
    <location>
        <begin position="319"/>
        <end position="343"/>
    </location>
</feature>
<dbReference type="Gene3D" id="1.20.810.10">
    <property type="entry name" value="Cytochrome Bc1 Complex, Chain C"/>
    <property type="match status" value="1"/>
</dbReference>
<feature type="transmembrane region" description="Helical" evidence="7">
    <location>
        <begin position="363"/>
        <end position="382"/>
    </location>
</feature>
<sequence>MSAALLEGTVLGRSLSRLVAELRTRAVPNSWTSLFGAVAVACLVVLFATGLFLMFLYTPSSTVVEYRGSYVPLRGLEISRAFDSTLDISFEVRGGLLMRQAHHWAALVLPAALLLQMLALFFTGGFRKPRRGSWVLLFLLYVTALAGGWSGYALPDDVLSGTGLRIVEGILLGIPVVGTWASWLLFGGSFPGEVLAHLYPLHVALVPVALLLLVALRARLAYAHEPAQLPGPGRTEGNIVGIPLLPDAAVRAGGVVTLVAGILLALGATVTIDPVWLYGPASPGDASAGSQPDWYTGFLDGALRLVPPGWEFVLFGRTWTLAILAPLAVVTLFLALVAVYPYLEAWATGDRREHNLLQRPRNAPTRTGIGVAGILFYGALWGAGSADLLAVQFGLSIEGVVAFFQVALLAGPVLGFLVARAVARALRAKDRELLRHGLETGRIVRLPGGEYAEVHAPLDPAERARVADDGVVKPVRLRPDERGRLTAGRRLQARLSRIYAEPDPPAEPSPGGEVERARSGADA</sequence>
<dbReference type="PANTHER" id="PTHR19271">
    <property type="entry name" value="CYTOCHROME B"/>
    <property type="match status" value="1"/>
</dbReference>
<comment type="catalytic activity">
    <reaction evidence="4">
        <text>a quinol + 2 Fe(III)-[cytochrome c](out) = a quinone + 2 Fe(II)-[cytochrome c](out) + 2 H(+)(out)</text>
        <dbReference type="Rhea" id="RHEA:11484"/>
        <dbReference type="Rhea" id="RHEA-COMP:10350"/>
        <dbReference type="Rhea" id="RHEA-COMP:14399"/>
        <dbReference type="ChEBI" id="CHEBI:15378"/>
        <dbReference type="ChEBI" id="CHEBI:24646"/>
        <dbReference type="ChEBI" id="CHEBI:29033"/>
        <dbReference type="ChEBI" id="CHEBI:29034"/>
        <dbReference type="ChEBI" id="CHEBI:132124"/>
        <dbReference type="EC" id="7.1.1.8"/>
    </reaction>
</comment>
<feature type="transmembrane region" description="Helical" evidence="7">
    <location>
        <begin position="103"/>
        <end position="122"/>
    </location>
</feature>
<dbReference type="InterPro" id="IPR016174">
    <property type="entry name" value="Di-haem_cyt_TM"/>
</dbReference>
<evidence type="ECO:0000256" key="6">
    <source>
        <dbReference type="SAM" id="MobiDB-lite"/>
    </source>
</evidence>
<evidence type="ECO:0000256" key="3">
    <source>
        <dbReference type="ARBA" id="ARBA00016116"/>
    </source>
</evidence>
<comment type="cofactor">
    <cofactor evidence="1">
        <name>heme</name>
        <dbReference type="ChEBI" id="CHEBI:30413"/>
    </cofactor>
</comment>
<keyword evidence="10" id="KW-1185">Reference proteome</keyword>
<evidence type="ECO:0000256" key="2">
    <source>
        <dbReference type="ARBA" id="ARBA00012951"/>
    </source>
</evidence>
<feature type="transmembrane region" description="Helical" evidence="7">
    <location>
        <begin position="198"/>
        <end position="216"/>
    </location>
</feature>
<dbReference type="InterPro" id="IPR027387">
    <property type="entry name" value="Cytb/b6-like_sf"/>
</dbReference>
<dbReference type="Pfam" id="PF13631">
    <property type="entry name" value="Cytochrom_B_N_2"/>
    <property type="match status" value="1"/>
</dbReference>
<keyword evidence="7" id="KW-0472">Membrane</keyword>
<feature type="transmembrane region" description="Helical" evidence="7">
    <location>
        <begin position="34"/>
        <end position="57"/>
    </location>
</feature>
<evidence type="ECO:0000256" key="5">
    <source>
        <dbReference type="ARBA" id="ARBA00029568"/>
    </source>
</evidence>
<feature type="domain" description="Cytochrome b/b6 N-terminal region profile" evidence="8">
    <location>
        <begin position="1"/>
        <end position="230"/>
    </location>
</feature>
<name>A0ABN6XN11_9MICO</name>
<dbReference type="InterPro" id="IPR005797">
    <property type="entry name" value="Cyt_b/b6_N"/>
</dbReference>
<keyword evidence="7" id="KW-0812">Transmembrane</keyword>
<dbReference type="SUPFAM" id="SSF81342">
    <property type="entry name" value="Transmembrane di-heme cytochromes"/>
    <property type="match status" value="1"/>
</dbReference>
<feature type="transmembrane region" description="Helical" evidence="7">
    <location>
        <begin position="402"/>
        <end position="423"/>
    </location>
</feature>
<gene>
    <name evidence="9" type="primary">qcrB</name>
    <name evidence="9" type="ORF">GCM10025866_22990</name>
</gene>
<keyword evidence="7" id="KW-1133">Transmembrane helix</keyword>
<evidence type="ECO:0000256" key="7">
    <source>
        <dbReference type="SAM" id="Phobius"/>
    </source>
</evidence>
<evidence type="ECO:0000259" key="8">
    <source>
        <dbReference type="PROSITE" id="PS51002"/>
    </source>
</evidence>
<feature type="transmembrane region" description="Helical" evidence="7">
    <location>
        <begin position="134"/>
        <end position="154"/>
    </location>
</feature>
<reference evidence="10" key="1">
    <citation type="journal article" date="2019" name="Int. J. Syst. Evol. Microbiol.">
        <title>The Global Catalogue of Microorganisms (GCM) 10K type strain sequencing project: providing services to taxonomists for standard genome sequencing and annotation.</title>
        <authorList>
            <consortium name="The Broad Institute Genomics Platform"/>
            <consortium name="The Broad Institute Genome Sequencing Center for Infectious Disease"/>
            <person name="Wu L."/>
            <person name="Ma J."/>
        </authorList>
    </citation>
    <scope>NUCLEOTIDE SEQUENCE [LARGE SCALE GENOMIC DNA]</scope>
    <source>
        <strain evidence="10">NBRC 108725</strain>
    </source>
</reference>
<feature type="transmembrane region" description="Helical" evidence="7">
    <location>
        <begin position="252"/>
        <end position="272"/>
    </location>
</feature>
<organism evidence="9 10">
    <name type="scientific">Naasia aerilata</name>
    <dbReference type="NCBI Taxonomy" id="1162966"/>
    <lineage>
        <taxon>Bacteria</taxon>
        <taxon>Bacillati</taxon>
        <taxon>Actinomycetota</taxon>
        <taxon>Actinomycetes</taxon>
        <taxon>Micrococcales</taxon>
        <taxon>Microbacteriaceae</taxon>
        <taxon>Naasia</taxon>
    </lineage>
</organism>
<proteinExistence type="predicted"/>
<evidence type="ECO:0000313" key="10">
    <source>
        <dbReference type="Proteomes" id="UP001321498"/>
    </source>
</evidence>
<dbReference type="Proteomes" id="UP001321498">
    <property type="component" value="Chromosome"/>
</dbReference>
<protein>
    <recommendedName>
        <fullName evidence="3">Cytochrome bc1 complex cytochrome b subunit</fullName>
        <ecNumber evidence="2">7.1.1.8</ecNumber>
    </recommendedName>
    <alternativeName>
        <fullName evidence="5">Cytochrome bc1 reductase complex subunit QcrB</fullName>
    </alternativeName>
</protein>
<evidence type="ECO:0000256" key="1">
    <source>
        <dbReference type="ARBA" id="ARBA00001971"/>
    </source>
</evidence>
<evidence type="ECO:0000256" key="4">
    <source>
        <dbReference type="ARBA" id="ARBA00029351"/>
    </source>
</evidence>
<dbReference type="EMBL" id="AP027731">
    <property type="protein sequence ID" value="BDZ46390.1"/>
    <property type="molecule type" value="Genomic_DNA"/>
</dbReference>
<dbReference type="EC" id="7.1.1.8" evidence="2"/>
<feature type="region of interest" description="Disordered" evidence="6">
    <location>
        <begin position="495"/>
        <end position="523"/>
    </location>
</feature>
<dbReference type="PROSITE" id="PS51002">
    <property type="entry name" value="CYTB_NTER"/>
    <property type="match status" value="1"/>
</dbReference>
<feature type="compositionally biased region" description="Basic and acidic residues" evidence="6">
    <location>
        <begin position="513"/>
        <end position="523"/>
    </location>
</feature>
<accession>A0ABN6XN11</accession>
<dbReference type="PANTHER" id="PTHR19271:SF16">
    <property type="entry name" value="CYTOCHROME B"/>
    <property type="match status" value="1"/>
</dbReference>
<evidence type="ECO:0000313" key="9">
    <source>
        <dbReference type="EMBL" id="BDZ46390.1"/>
    </source>
</evidence>